<proteinExistence type="predicted"/>
<accession>A0ABN9WVT8</accession>
<feature type="region of interest" description="Disordered" evidence="1">
    <location>
        <begin position="486"/>
        <end position="528"/>
    </location>
</feature>
<sequence length="943" mass="102489">MPAKRWSLRACDSEKQVQRKPAVNPKAEGGRRSAARHSLVQLQQWVCRGAPQGPSTKSSLRLAYLNPGRTGFLQLGSDMLLEWRLEAVAQALVERDVDACILPGARSPSGASLPPGFPFLWEGPTSSGWDSVGLFLRPELEHAFRPLPEISSTREQWFELWGAGDETTPSAVLCAMYPVHGGDWDTWASIVAHARLLRRRFPAARLPIGGDANLHLSHCASHAVGCLCHRCRQRAPDREIQAWLDDAGLRAYNPPLPTHVSGATIDLFLRPAEAYLPVSVFDEFVGLSDHKLVHVDVPFSPALSWSAGFGRVSWASGDEWTSALKSSSDLLGALADAAEQAARSARLWPPWFGGNATRLQRRAVLNNAAWARDATYVLVGHAAGAAKVSRVGAREGRAPSRAPLSPASFPTHEAHKSAVETDAWQERRNAVHRYLSLRGTNAGAAERFLTGVFKSSARFDIQVVDESSGADLSTVEMLDAIRRDLCSRDENDSPQGPAERARMSSQVAAIRRAGASSGQAGPEQPHAEEEVEAALALLKPGKRTARMCNAAVRAKVEEGFRLTRALLNLARALSVTSRLWSLRQFSPIRKSGPAVVRRLSALRPVSFASDMASVQDAAWLARNSHCIEAYCGPAQQGGVGDAMSLVIALVMNAQLRAAQDLPTWWAIADEKWAVDVASIDGMLLGVFAAGCGTAQGRRFSVHAFNAQLRALPAEIEQVLPCDHPAAVVLRAAKDMGTPTRETAALRLLGRLPPPPADLLCRAMFPPERIEAARGDRAARKEVLREYRLGCARPALLQHDRAAFVAAASRKLEALSRSFCDLCPGNSLPDLALLAWESGPHFWKHFQLWAVARVTGAWQLSVLGDDDHPCTLERCRARGFRNASLRHALAVCPVLAVQRREIFPLGPDHQPRPVGSDLFMQLLVCEGGDASERVKRVSFGKDGA</sequence>
<dbReference type="Proteomes" id="UP001189429">
    <property type="component" value="Unassembled WGS sequence"/>
</dbReference>
<organism evidence="2 3">
    <name type="scientific">Prorocentrum cordatum</name>
    <dbReference type="NCBI Taxonomy" id="2364126"/>
    <lineage>
        <taxon>Eukaryota</taxon>
        <taxon>Sar</taxon>
        <taxon>Alveolata</taxon>
        <taxon>Dinophyceae</taxon>
        <taxon>Prorocentrales</taxon>
        <taxon>Prorocentraceae</taxon>
        <taxon>Prorocentrum</taxon>
    </lineage>
</organism>
<feature type="region of interest" description="Disordered" evidence="1">
    <location>
        <begin position="1"/>
        <end position="34"/>
    </location>
</feature>
<keyword evidence="3" id="KW-1185">Reference proteome</keyword>
<protein>
    <recommendedName>
        <fullName evidence="4">Endonuclease/exonuclease/phosphatase domain-containing protein</fullName>
    </recommendedName>
</protein>
<gene>
    <name evidence="2" type="ORF">PCOR1329_LOCUS69991</name>
</gene>
<dbReference type="SUPFAM" id="SSF56219">
    <property type="entry name" value="DNase I-like"/>
    <property type="match status" value="1"/>
</dbReference>
<dbReference type="InterPro" id="IPR036691">
    <property type="entry name" value="Endo/exonu/phosph_ase_sf"/>
</dbReference>
<comment type="caution">
    <text evidence="2">The sequence shown here is derived from an EMBL/GenBank/DDBJ whole genome shotgun (WGS) entry which is preliminary data.</text>
</comment>
<evidence type="ECO:0000313" key="2">
    <source>
        <dbReference type="EMBL" id="CAK0889479.1"/>
    </source>
</evidence>
<reference evidence="2" key="1">
    <citation type="submission" date="2023-10" db="EMBL/GenBank/DDBJ databases">
        <authorList>
            <person name="Chen Y."/>
            <person name="Shah S."/>
            <person name="Dougan E. K."/>
            <person name="Thang M."/>
            <person name="Chan C."/>
        </authorList>
    </citation>
    <scope>NUCLEOTIDE SEQUENCE [LARGE SCALE GENOMIC DNA]</scope>
</reference>
<name>A0ABN9WVT8_9DINO</name>
<evidence type="ECO:0000313" key="3">
    <source>
        <dbReference type="Proteomes" id="UP001189429"/>
    </source>
</evidence>
<evidence type="ECO:0008006" key="4">
    <source>
        <dbReference type="Google" id="ProtNLM"/>
    </source>
</evidence>
<dbReference type="EMBL" id="CAUYUJ010019215">
    <property type="protein sequence ID" value="CAK0889479.1"/>
    <property type="molecule type" value="Genomic_DNA"/>
</dbReference>
<evidence type="ECO:0000256" key="1">
    <source>
        <dbReference type="SAM" id="MobiDB-lite"/>
    </source>
</evidence>